<comment type="subcellular location">
    <subcellularLocation>
        <location evidence="1">Cell membrane</location>
        <topology evidence="1">Multi-pass membrane protein</topology>
    </subcellularLocation>
</comment>
<evidence type="ECO:0000259" key="9">
    <source>
        <dbReference type="Pfam" id="PF06826"/>
    </source>
</evidence>
<comment type="caution">
    <text evidence="10">The sequence shown here is derived from an EMBL/GenBank/DDBJ whole genome shotgun (WGS) entry which is preliminary data.</text>
</comment>
<dbReference type="GO" id="GO:0005886">
    <property type="term" value="C:plasma membrane"/>
    <property type="evidence" value="ECO:0007669"/>
    <property type="project" value="UniProtKB-SubCell"/>
</dbReference>
<evidence type="ECO:0000256" key="1">
    <source>
        <dbReference type="ARBA" id="ARBA00004651"/>
    </source>
</evidence>
<feature type="domain" description="YidE/YbjL duplication" evidence="9">
    <location>
        <begin position="1"/>
        <end position="89"/>
    </location>
</feature>
<evidence type="ECO:0000256" key="8">
    <source>
        <dbReference type="SAM" id="Phobius"/>
    </source>
</evidence>
<dbReference type="STRING" id="65700.SY86_05475"/>
<evidence type="ECO:0000313" key="10">
    <source>
        <dbReference type="EMBL" id="KKF35003.1"/>
    </source>
</evidence>
<evidence type="ECO:0000313" key="11">
    <source>
        <dbReference type="Proteomes" id="UP000033924"/>
    </source>
</evidence>
<proteinExistence type="inferred from homology"/>
<organism evidence="10 11">
    <name type="scientific">Erwinia tracheiphila</name>
    <dbReference type="NCBI Taxonomy" id="65700"/>
    <lineage>
        <taxon>Bacteria</taxon>
        <taxon>Pseudomonadati</taxon>
        <taxon>Pseudomonadota</taxon>
        <taxon>Gammaproteobacteria</taxon>
        <taxon>Enterobacterales</taxon>
        <taxon>Erwiniaceae</taxon>
        <taxon>Erwinia</taxon>
    </lineage>
</organism>
<dbReference type="InterPro" id="IPR006512">
    <property type="entry name" value="YidE_YbjL"/>
</dbReference>
<reference evidence="10 11" key="1">
    <citation type="submission" date="2015-01" db="EMBL/GenBank/DDBJ databases">
        <title>Erwinia tracheiphila.</title>
        <authorList>
            <person name="Shapiro L.R."/>
        </authorList>
    </citation>
    <scope>NUCLEOTIDE SEQUENCE [LARGE SCALE GENOMIC DNA]</scope>
    <source>
        <strain evidence="10 11">BuffGH</strain>
    </source>
</reference>
<dbReference type="Pfam" id="PF06826">
    <property type="entry name" value="Asp-Al_Ex"/>
    <property type="match status" value="1"/>
</dbReference>
<evidence type="ECO:0000256" key="3">
    <source>
        <dbReference type="ARBA" id="ARBA00022448"/>
    </source>
</evidence>
<evidence type="ECO:0000256" key="2">
    <source>
        <dbReference type="ARBA" id="ARBA00009854"/>
    </source>
</evidence>
<accession>A0A0M2KCN0</accession>
<dbReference type="PANTHER" id="PTHR30445:SF10">
    <property type="entry name" value="TRANSPORT PROTEIN YBJL-RELATED"/>
    <property type="match status" value="1"/>
</dbReference>
<keyword evidence="7 8" id="KW-0472">Membrane</keyword>
<evidence type="ECO:0000256" key="6">
    <source>
        <dbReference type="ARBA" id="ARBA00022989"/>
    </source>
</evidence>
<dbReference type="Proteomes" id="UP000033924">
    <property type="component" value="Unassembled WGS sequence"/>
</dbReference>
<dbReference type="PANTHER" id="PTHR30445">
    <property type="entry name" value="K(+)_H(+) ANTIPORTER SUBUNIT KHTT"/>
    <property type="match status" value="1"/>
</dbReference>
<sequence>MIFMVGVGLNAGSGLSHGLGDTGVLMLVAGLLVSLFPVLLCFMFGAWALKMNRALLFGAIMGARTCAPAMEIISDTARSNIPALGYAGTLCHC</sequence>
<gene>
    <name evidence="10" type="ORF">SY86_05475</name>
</gene>
<keyword evidence="11" id="KW-1185">Reference proteome</keyword>
<keyword evidence="3" id="KW-0813">Transport</keyword>
<keyword evidence="5 8" id="KW-0812">Transmembrane</keyword>
<name>A0A0M2KCN0_9GAMM</name>
<dbReference type="EMBL" id="JXNU01000003">
    <property type="protein sequence ID" value="KKF35003.1"/>
    <property type="molecule type" value="Genomic_DNA"/>
</dbReference>
<keyword evidence="6 8" id="KW-1133">Transmembrane helix</keyword>
<dbReference type="PATRIC" id="fig|65700.7.peg.1383"/>
<keyword evidence="4" id="KW-1003">Cell membrane</keyword>
<dbReference type="NCBIfam" id="TIGR01625">
    <property type="entry name" value="YidE_YbjL_dupl"/>
    <property type="match status" value="1"/>
</dbReference>
<evidence type="ECO:0000256" key="5">
    <source>
        <dbReference type="ARBA" id="ARBA00022692"/>
    </source>
</evidence>
<dbReference type="AlphaFoldDB" id="A0A0M2KCN0"/>
<evidence type="ECO:0000256" key="7">
    <source>
        <dbReference type="ARBA" id="ARBA00023136"/>
    </source>
</evidence>
<dbReference type="InterPro" id="IPR050144">
    <property type="entry name" value="AAE_transporter"/>
</dbReference>
<comment type="similarity">
    <text evidence="2">Belongs to the AAE transporter (TC 2.A.81) family.</text>
</comment>
<evidence type="ECO:0000256" key="4">
    <source>
        <dbReference type="ARBA" id="ARBA00022475"/>
    </source>
</evidence>
<protein>
    <recommendedName>
        <fullName evidence="9">YidE/YbjL duplication domain-containing protein</fullName>
    </recommendedName>
</protein>
<feature type="transmembrane region" description="Helical" evidence="8">
    <location>
        <begin position="24"/>
        <end position="49"/>
    </location>
</feature>